<reference evidence="1" key="1">
    <citation type="journal article" date="2021" name="Proc. Natl. Acad. Sci. U.S.A.">
        <title>A Catalog of Tens of Thousands of Viruses from Human Metagenomes Reveals Hidden Associations with Chronic Diseases.</title>
        <authorList>
            <person name="Tisza M.J."/>
            <person name="Buck C.B."/>
        </authorList>
    </citation>
    <scope>NUCLEOTIDE SEQUENCE</scope>
    <source>
        <strain evidence="1">CtgaY24</strain>
    </source>
</reference>
<accession>A0A8S5SAQ8</accession>
<dbReference type="GO" id="GO:0006355">
    <property type="term" value="P:regulation of DNA-templated transcription"/>
    <property type="evidence" value="ECO:0007669"/>
    <property type="project" value="InterPro"/>
</dbReference>
<sequence length="60" mass="7032">MDRKPFTTTIDSEIQNQFKSKCAINGIKMNDLLETFMKMYVDDKFELVLRLNETKTIVGK</sequence>
<evidence type="ECO:0000313" key="1">
    <source>
        <dbReference type="EMBL" id="DAF48041.1"/>
    </source>
</evidence>
<dbReference type="SUPFAM" id="SSF47598">
    <property type="entry name" value="Ribbon-helix-helix"/>
    <property type="match status" value="1"/>
</dbReference>
<organism evidence="1">
    <name type="scientific">Siphoviridae sp. ctgaY24</name>
    <dbReference type="NCBI Taxonomy" id="2827911"/>
    <lineage>
        <taxon>Viruses</taxon>
        <taxon>Duplodnaviria</taxon>
        <taxon>Heunggongvirae</taxon>
        <taxon>Uroviricota</taxon>
        <taxon>Caudoviricetes</taxon>
    </lineage>
</organism>
<protein>
    <submittedName>
        <fullName evidence="1">Antitoxin</fullName>
    </submittedName>
</protein>
<dbReference type="EMBL" id="BK032562">
    <property type="protein sequence ID" value="DAF48041.1"/>
    <property type="molecule type" value="Genomic_DNA"/>
</dbReference>
<dbReference type="InterPro" id="IPR013321">
    <property type="entry name" value="Arc_rbn_hlx_hlx"/>
</dbReference>
<proteinExistence type="predicted"/>
<dbReference type="InterPro" id="IPR010985">
    <property type="entry name" value="Ribbon_hlx_hlx"/>
</dbReference>
<name>A0A8S5SAQ8_9CAUD</name>
<dbReference type="Gene3D" id="1.10.1220.10">
    <property type="entry name" value="Met repressor-like"/>
    <property type="match status" value="1"/>
</dbReference>